<dbReference type="Proteomes" id="UP000019365">
    <property type="component" value="Unassembled WGS sequence"/>
</dbReference>
<proteinExistence type="predicted"/>
<dbReference type="AlphaFoldDB" id="W7UBW0"/>
<dbReference type="GO" id="GO:0000272">
    <property type="term" value="P:polysaccharide catabolic process"/>
    <property type="evidence" value="ECO:0007669"/>
    <property type="project" value="InterPro"/>
</dbReference>
<evidence type="ECO:0000313" key="3">
    <source>
        <dbReference type="Proteomes" id="UP000019365"/>
    </source>
</evidence>
<comment type="caution">
    <text evidence="2">The sequence shown here is derived from an EMBL/GenBank/DDBJ whole genome shotgun (WGS) entry which is preliminary data.</text>
</comment>
<evidence type="ECO:0000313" key="2">
    <source>
        <dbReference type="EMBL" id="EWM52596.1"/>
    </source>
</evidence>
<dbReference type="EMBL" id="ATAX01000034">
    <property type="protein sequence ID" value="EWM52596.1"/>
    <property type="molecule type" value="Genomic_DNA"/>
</dbReference>
<keyword evidence="3" id="KW-1185">Reference proteome</keyword>
<dbReference type="PATRIC" id="fig|1341157.4.peg.2787"/>
<name>W7UBW0_RUMFL</name>
<accession>W7UBW0</accession>
<organism evidence="2 3">
    <name type="scientific">Ruminococcus flavefaciens 007c</name>
    <dbReference type="NCBI Taxonomy" id="1341157"/>
    <lineage>
        <taxon>Bacteria</taxon>
        <taxon>Bacillati</taxon>
        <taxon>Bacillota</taxon>
        <taxon>Clostridia</taxon>
        <taxon>Eubacteriales</taxon>
        <taxon>Oscillospiraceae</taxon>
        <taxon>Ruminococcus</taxon>
    </lineage>
</organism>
<sequence>MIIFYTFSVSFFLISIISNAEAPDLSDVPAIAEITPSEGNTYYIFYKDIDTKEIDEIAAQKRHDYIYSLYEQGLSEREVEQKSTDYYQERRLGLVKEAYAEAAASILNKLGIDSSAAFCSDYTPLIICSLTEEQLVAARASENITDITAFKDFHLQPNAETDDAEKAMKLLNACFEENNIDAKCVTSEEYPSYYPPLVIEYVAEKATGKQIMELVEKNNIDKSLFEVVPIINGQKTYWVYDTVNTVNIKGDANCDGKVDLADAIYIMQALANPNKYKISEQGRANADMDGDGLTVDDAQAIQRMLLGLDGSDNDQSIDNAEYLIGNEVSYSVLKPQRLALNCNSFCANGETLNVKMLMGDKYTYNQEHNSYPNFDSEGYPEYSIFATENFKKIDDERLVVNGEKNEYIKAFTKEDMQSLDITGKEGDYTAYYSDTAEIDFSNYPSGTTGCISFSFGWKYEDVNPYDPSNDFDGTSQTMYFYVGENGTGISNNGWEAAQIAYEAKSDNDVMFYDSLYVKWNGKEVMSNLYDKLRKPTDEVLPINFRLSSSPDYDFEYNGKTLAEYANADHTEEMDKLRDLLMYGNQLQYGEAIYTTGMPDGTKRTKEWYE</sequence>
<dbReference type="CDD" id="cd14256">
    <property type="entry name" value="Dockerin_I"/>
    <property type="match status" value="1"/>
</dbReference>
<feature type="signal peptide" evidence="1">
    <location>
        <begin position="1"/>
        <end position="22"/>
    </location>
</feature>
<evidence type="ECO:0000256" key="1">
    <source>
        <dbReference type="SAM" id="SignalP"/>
    </source>
</evidence>
<protein>
    <recommendedName>
        <fullName evidence="4">Dockerin domain-containing protein</fullName>
    </recommendedName>
</protein>
<dbReference type="InterPro" id="IPR036439">
    <property type="entry name" value="Dockerin_dom_sf"/>
</dbReference>
<dbReference type="eggNOG" id="COG4124">
    <property type="taxonomic scope" value="Bacteria"/>
</dbReference>
<reference evidence="2 3" key="1">
    <citation type="journal article" date="2014" name="PLoS ONE">
        <title>Rumen cellulosomics: divergent fiber-degrading strategies revealed by comparative genome-wide analysis of six ruminococcal strains.</title>
        <authorList>
            <person name="Dassa B."/>
            <person name="Borovok I."/>
            <person name="Ruimy-Israeli V."/>
            <person name="Lamed R."/>
            <person name="Flint H.J."/>
            <person name="Duncan S.H."/>
            <person name="Henrissat B."/>
            <person name="Coutinho P."/>
            <person name="Morrison M."/>
            <person name="Mosoni P."/>
            <person name="Yeoman C.J."/>
            <person name="White B.A."/>
            <person name="Bayer E.A."/>
        </authorList>
    </citation>
    <scope>NUCLEOTIDE SEQUENCE [LARGE SCALE GENOMIC DNA]</scope>
    <source>
        <strain evidence="2 3">007c</strain>
    </source>
</reference>
<dbReference type="Gene3D" id="1.10.1330.10">
    <property type="entry name" value="Dockerin domain"/>
    <property type="match status" value="1"/>
</dbReference>
<keyword evidence="1" id="KW-0732">Signal</keyword>
<dbReference type="SUPFAM" id="SSF63446">
    <property type="entry name" value="Type I dockerin domain"/>
    <property type="match status" value="1"/>
</dbReference>
<evidence type="ECO:0008006" key="4">
    <source>
        <dbReference type="Google" id="ProtNLM"/>
    </source>
</evidence>
<feature type="chain" id="PRO_5004904961" description="Dockerin domain-containing protein" evidence="1">
    <location>
        <begin position="23"/>
        <end position="609"/>
    </location>
</feature>
<gene>
    <name evidence="2" type="ORF">RF007C_00510</name>
</gene>